<sequence>MSCKDHDPAENLKKKPSKSILKSSSSFETADRRQGKKALAEKAKNAKWDEMNIIATLHPADKDYGHMKIDEPKTPYERTVDEDETDSLDVDLLAEKIAKGSTVPAKVLRRCSEDESSDEEETEEQKAHRKMFDSKRKAHYNEFIQAKMARQRMEEEDEDEEDEDNNQKTNEENDDETACSESGTNASSTG</sequence>
<evidence type="ECO:0000313" key="3">
    <source>
        <dbReference type="EMBL" id="CAH0382710.1"/>
    </source>
</evidence>
<dbReference type="Gene3D" id="6.10.250.1050">
    <property type="match status" value="2"/>
</dbReference>
<dbReference type="GO" id="GO:0009966">
    <property type="term" value="P:regulation of signal transduction"/>
    <property type="evidence" value="ECO:0007669"/>
    <property type="project" value="InterPro"/>
</dbReference>
<dbReference type="InterPro" id="IPR007062">
    <property type="entry name" value="PPI-2"/>
</dbReference>
<feature type="region of interest" description="Disordered" evidence="2">
    <location>
        <begin position="1"/>
        <end position="43"/>
    </location>
</feature>
<feature type="region of interest" description="Disordered" evidence="2">
    <location>
        <begin position="63"/>
        <end position="85"/>
    </location>
</feature>
<dbReference type="PANTHER" id="PTHR12398:SF20">
    <property type="entry name" value="PROTEIN PHOSPHATASE 1 REGULATORY INHIBITOR SUBUNIT 2"/>
    <property type="match status" value="1"/>
</dbReference>
<dbReference type="AlphaFoldDB" id="A0A9N9ZZN4"/>
<evidence type="ECO:0000256" key="1">
    <source>
        <dbReference type="ARBA" id="ARBA00005472"/>
    </source>
</evidence>
<dbReference type="Pfam" id="PF04979">
    <property type="entry name" value="IPP-2"/>
    <property type="match status" value="1"/>
</dbReference>
<feature type="compositionally biased region" description="Acidic residues" evidence="2">
    <location>
        <begin position="114"/>
        <end position="123"/>
    </location>
</feature>
<feature type="compositionally biased region" description="Basic and acidic residues" evidence="2">
    <location>
        <begin position="63"/>
        <end position="79"/>
    </location>
</feature>
<feature type="compositionally biased region" description="Basic and acidic residues" evidence="2">
    <location>
        <begin position="124"/>
        <end position="135"/>
    </location>
</feature>
<organism evidence="3 4">
    <name type="scientific">Bemisia tabaci</name>
    <name type="common">Sweetpotato whitefly</name>
    <name type="synonym">Aleurodes tabaci</name>
    <dbReference type="NCBI Taxonomy" id="7038"/>
    <lineage>
        <taxon>Eukaryota</taxon>
        <taxon>Metazoa</taxon>
        <taxon>Ecdysozoa</taxon>
        <taxon>Arthropoda</taxon>
        <taxon>Hexapoda</taxon>
        <taxon>Insecta</taxon>
        <taxon>Pterygota</taxon>
        <taxon>Neoptera</taxon>
        <taxon>Paraneoptera</taxon>
        <taxon>Hemiptera</taxon>
        <taxon>Sternorrhyncha</taxon>
        <taxon>Aleyrodoidea</taxon>
        <taxon>Aleyrodidae</taxon>
        <taxon>Aleyrodinae</taxon>
        <taxon>Bemisia</taxon>
    </lineage>
</organism>
<dbReference type="GO" id="GO:0004864">
    <property type="term" value="F:protein phosphatase inhibitor activity"/>
    <property type="evidence" value="ECO:0007669"/>
    <property type="project" value="InterPro"/>
</dbReference>
<accession>A0A9N9ZZN4</accession>
<feature type="compositionally biased region" description="Polar residues" evidence="2">
    <location>
        <begin position="179"/>
        <end position="190"/>
    </location>
</feature>
<dbReference type="OrthoDB" id="551302at2759"/>
<protein>
    <recommendedName>
        <fullName evidence="5">Protein phosphatase inhibitor 2</fullName>
    </recommendedName>
</protein>
<feature type="compositionally biased region" description="Basic and acidic residues" evidence="2">
    <location>
        <begin position="1"/>
        <end position="13"/>
    </location>
</feature>
<comment type="similarity">
    <text evidence="1">Belongs to the protein phosphatase inhibitor 2 family.</text>
</comment>
<name>A0A9N9ZZN4_BEMTA</name>
<feature type="region of interest" description="Disordered" evidence="2">
    <location>
        <begin position="107"/>
        <end position="190"/>
    </location>
</feature>
<feature type="compositionally biased region" description="Basic and acidic residues" evidence="2">
    <location>
        <begin position="29"/>
        <end position="43"/>
    </location>
</feature>
<evidence type="ECO:0000256" key="2">
    <source>
        <dbReference type="SAM" id="MobiDB-lite"/>
    </source>
</evidence>
<dbReference type="PANTHER" id="PTHR12398">
    <property type="entry name" value="PROTEIN PHOSPHATASE INHIBITOR"/>
    <property type="match status" value="1"/>
</dbReference>
<dbReference type="Proteomes" id="UP001152759">
    <property type="component" value="Chromosome 10"/>
</dbReference>
<evidence type="ECO:0008006" key="5">
    <source>
        <dbReference type="Google" id="ProtNLM"/>
    </source>
</evidence>
<dbReference type="KEGG" id="btab:109033328"/>
<feature type="compositionally biased region" description="Acidic residues" evidence="2">
    <location>
        <begin position="154"/>
        <end position="164"/>
    </location>
</feature>
<gene>
    <name evidence="3" type="ORF">BEMITA_LOCUS2216</name>
</gene>
<keyword evidence="4" id="KW-1185">Reference proteome</keyword>
<proteinExistence type="inferred from homology"/>
<evidence type="ECO:0000313" key="4">
    <source>
        <dbReference type="Proteomes" id="UP001152759"/>
    </source>
</evidence>
<reference evidence="3" key="1">
    <citation type="submission" date="2021-12" db="EMBL/GenBank/DDBJ databases">
        <authorList>
            <person name="King R."/>
        </authorList>
    </citation>
    <scope>NUCLEOTIDE SEQUENCE</scope>
</reference>
<dbReference type="EMBL" id="OU963871">
    <property type="protein sequence ID" value="CAH0382710.1"/>
    <property type="molecule type" value="Genomic_DNA"/>
</dbReference>